<keyword evidence="6 10" id="KW-0694">RNA-binding</keyword>
<dbReference type="SMART" id="SM00360">
    <property type="entry name" value="RRM"/>
    <property type="match status" value="1"/>
</dbReference>
<dbReference type="GO" id="GO:0030855">
    <property type="term" value="P:epithelial cell differentiation"/>
    <property type="evidence" value="ECO:0007669"/>
    <property type="project" value="Ensembl"/>
</dbReference>
<evidence type="ECO:0000256" key="3">
    <source>
        <dbReference type="ARBA" id="ARBA00022553"/>
    </source>
</evidence>
<dbReference type="InterPro" id="IPR012677">
    <property type="entry name" value="Nucleotide-bd_a/b_plait_sf"/>
</dbReference>
<protein>
    <submittedName>
        <fullName evidence="13">Heteroous nuclear ribonucleoprotein H3</fullName>
    </submittedName>
</protein>
<dbReference type="SUPFAM" id="SSF54928">
    <property type="entry name" value="RNA-binding domain, RBD"/>
    <property type="match status" value="2"/>
</dbReference>
<dbReference type="Ensembl" id="ENSCPRT00005010322.1">
    <property type="protein sequence ID" value="ENSCPRP00005008763.1"/>
    <property type="gene ID" value="ENSCPRG00005006263.1"/>
</dbReference>
<evidence type="ECO:0000256" key="2">
    <source>
        <dbReference type="ARBA" id="ARBA00022499"/>
    </source>
</evidence>
<evidence type="ECO:0000313" key="13">
    <source>
        <dbReference type="Ensembl" id="ENSCPRP00005008763.1"/>
    </source>
</evidence>
<dbReference type="InterPro" id="IPR050666">
    <property type="entry name" value="ESRP"/>
</dbReference>
<accession>A0A7M4FUR0</accession>
<comment type="subcellular location">
    <subcellularLocation>
        <location evidence="1">Nucleus</location>
    </subcellularLocation>
</comment>
<keyword evidence="14" id="KW-1185">Reference proteome</keyword>
<dbReference type="OMA" id="ENDIANX"/>
<proteinExistence type="predicted"/>
<keyword evidence="5" id="KW-0832">Ubl conjugation</keyword>
<evidence type="ECO:0000256" key="10">
    <source>
        <dbReference type="PROSITE-ProRule" id="PRU00176"/>
    </source>
</evidence>
<feature type="region of interest" description="Disordered" evidence="11">
    <location>
        <begin position="101"/>
        <end position="123"/>
    </location>
</feature>
<dbReference type="GO" id="GO:0003723">
    <property type="term" value="F:RNA binding"/>
    <property type="evidence" value="ECO:0007669"/>
    <property type="project" value="UniProtKB-UniRule"/>
</dbReference>
<evidence type="ECO:0000259" key="12">
    <source>
        <dbReference type="PROSITE" id="PS50102"/>
    </source>
</evidence>
<evidence type="ECO:0000313" key="14">
    <source>
        <dbReference type="Proteomes" id="UP000594220"/>
    </source>
</evidence>
<keyword evidence="9" id="KW-0687">Ribonucleoprotein</keyword>
<evidence type="ECO:0000256" key="8">
    <source>
        <dbReference type="ARBA" id="ARBA00023242"/>
    </source>
</evidence>
<evidence type="ECO:0000256" key="4">
    <source>
        <dbReference type="ARBA" id="ARBA00022737"/>
    </source>
</evidence>
<keyword evidence="7" id="KW-0007">Acetylation</keyword>
<dbReference type="Proteomes" id="UP000594220">
    <property type="component" value="Unplaced"/>
</dbReference>
<organism evidence="13 14">
    <name type="scientific">Crocodylus porosus</name>
    <name type="common">Saltwater crocodile</name>
    <name type="synonym">Estuarine crocodile</name>
    <dbReference type="NCBI Taxonomy" id="8502"/>
    <lineage>
        <taxon>Eukaryota</taxon>
        <taxon>Metazoa</taxon>
        <taxon>Chordata</taxon>
        <taxon>Craniata</taxon>
        <taxon>Vertebrata</taxon>
        <taxon>Euteleostomi</taxon>
        <taxon>Archelosauria</taxon>
        <taxon>Archosauria</taxon>
        <taxon>Crocodylia</taxon>
        <taxon>Longirostres</taxon>
        <taxon>Crocodylidae</taxon>
        <taxon>Crocodylus</taxon>
    </lineage>
</organism>
<feature type="domain" description="RRM" evidence="12">
    <location>
        <begin position="18"/>
        <end position="95"/>
    </location>
</feature>
<dbReference type="InterPro" id="IPR000504">
    <property type="entry name" value="RRM_dom"/>
</dbReference>
<gene>
    <name evidence="13" type="primary">HNRNPH3</name>
</gene>
<keyword evidence="4" id="KW-0677">Repeat</keyword>
<evidence type="ECO:0000256" key="1">
    <source>
        <dbReference type="ARBA" id="ARBA00004123"/>
    </source>
</evidence>
<evidence type="ECO:0000256" key="5">
    <source>
        <dbReference type="ARBA" id="ARBA00022843"/>
    </source>
</evidence>
<dbReference type="GeneTree" id="ENSGT00940000157720"/>
<evidence type="ECO:0000256" key="7">
    <source>
        <dbReference type="ARBA" id="ARBA00022990"/>
    </source>
</evidence>
<keyword evidence="3" id="KW-0597">Phosphoprotein</keyword>
<dbReference type="FunFam" id="3.30.70.330:FF:000031">
    <property type="entry name" value="Heterogeneous nuclear ribonucleoprotein h3 isoform"/>
    <property type="match status" value="1"/>
</dbReference>
<dbReference type="AlphaFoldDB" id="A0A7M4FUR0"/>
<dbReference type="Gene3D" id="3.30.70.330">
    <property type="match status" value="2"/>
</dbReference>
<evidence type="ECO:0000256" key="6">
    <source>
        <dbReference type="ARBA" id="ARBA00022884"/>
    </source>
</evidence>
<reference evidence="13" key="2">
    <citation type="submission" date="2025-09" db="UniProtKB">
        <authorList>
            <consortium name="Ensembl"/>
        </authorList>
    </citation>
    <scope>IDENTIFICATION</scope>
</reference>
<dbReference type="Pfam" id="PF00076">
    <property type="entry name" value="RRM_1"/>
    <property type="match status" value="1"/>
</dbReference>
<keyword evidence="2" id="KW-1017">Isopeptide bond</keyword>
<dbReference type="GO" id="GO:1990904">
    <property type="term" value="C:ribonucleoprotein complex"/>
    <property type="evidence" value="ECO:0007669"/>
    <property type="project" value="UniProtKB-KW"/>
</dbReference>
<name>A0A7M4FUR0_CROPO</name>
<sequence>MDWSGKHNGPNDASNDGTVVRLRGLPFGCSKEEIVQFFQGLEIVPNGITLTLDYQGRSTGEAFVQFASKEIAENALGKHKERIGHRYIEIFKSSKSEIRGFYDPPRRMMGQQRPGPYDRPIGGRGGYYGAGRGSMYDRMRRGGGGYDGGYGGFDDYGGYNNYGYGNDGYDDRMRDGRGKIIHIDIGADGRATGEADVEFVTHEDAVAAMSKDKNHMQHRYIELFLNSTAGGGSGMGGYGRDGMDQGGYGSVGRMGMGSNYSGGYGTPDGLGGYSK</sequence>
<dbReference type="InterPro" id="IPR035979">
    <property type="entry name" value="RBD_domain_sf"/>
</dbReference>
<dbReference type="GO" id="GO:0005654">
    <property type="term" value="C:nucleoplasm"/>
    <property type="evidence" value="ECO:0007669"/>
    <property type="project" value="Ensembl"/>
</dbReference>
<keyword evidence="8" id="KW-0539">Nucleus</keyword>
<reference evidence="13" key="1">
    <citation type="submission" date="2025-08" db="UniProtKB">
        <authorList>
            <consortium name="Ensembl"/>
        </authorList>
    </citation>
    <scope>IDENTIFICATION</scope>
</reference>
<dbReference type="PANTHER" id="PTHR13976">
    <property type="entry name" value="HETEROGENEOUS NUCLEAR RIBONUCLEOPROTEIN-RELATED"/>
    <property type="match status" value="1"/>
</dbReference>
<evidence type="ECO:0000256" key="11">
    <source>
        <dbReference type="SAM" id="MobiDB-lite"/>
    </source>
</evidence>
<dbReference type="PROSITE" id="PS50102">
    <property type="entry name" value="RRM"/>
    <property type="match status" value="1"/>
</dbReference>
<evidence type="ECO:0000256" key="9">
    <source>
        <dbReference type="ARBA" id="ARBA00023274"/>
    </source>
</evidence>